<comment type="subunit">
    <text evidence="7">Part of the 50S ribosomal subunit; part of the 5S rRNA/L5/L18/L25 subcomplex. Contacts the 5S and 23S rRNAs.</text>
</comment>
<evidence type="ECO:0000256" key="6">
    <source>
        <dbReference type="ARBA" id="ARBA00035197"/>
    </source>
</evidence>
<comment type="function">
    <text evidence="7">This is one of the proteins that bind and probably mediate the attachment of the 5S RNA into the large ribosomal subunit, where it forms part of the central protuberance.</text>
</comment>
<evidence type="ECO:0000256" key="7">
    <source>
        <dbReference type="HAMAP-Rule" id="MF_01337"/>
    </source>
</evidence>
<dbReference type="InterPro" id="IPR005484">
    <property type="entry name" value="Ribosomal_uL18_bac/plant/anim"/>
</dbReference>
<dbReference type="InterPro" id="IPR057268">
    <property type="entry name" value="Ribosomal_L18"/>
</dbReference>
<evidence type="ECO:0000256" key="1">
    <source>
        <dbReference type="ARBA" id="ARBA00007116"/>
    </source>
</evidence>
<dbReference type="Proteomes" id="UP000177053">
    <property type="component" value="Unassembled WGS sequence"/>
</dbReference>
<dbReference type="EMBL" id="MGFS01000015">
    <property type="protein sequence ID" value="OGM11592.1"/>
    <property type="molecule type" value="Genomic_DNA"/>
</dbReference>
<keyword evidence="5 7" id="KW-0687">Ribonucleoprotein</keyword>
<evidence type="ECO:0000256" key="4">
    <source>
        <dbReference type="ARBA" id="ARBA00022980"/>
    </source>
</evidence>
<reference evidence="9 10" key="1">
    <citation type="journal article" date="2016" name="Nat. Commun.">
        <title>Thousands of microbial genomes shed light on interconnected biogeochemical processes in an aquifer system.</title>
        <authorList>
            <person name="Anantharaman K."/>
            <person name="Brown C.T."/>
            <person name="Hug L.A."/>
            <person name="Sharon I."/>
            <person name="Castelle C.J."/>
            <person name="Probst A.J."/>
            <person name="Thomas B.C."/>
            <person name="Singh A."/>
            <person name="Wilkins M.J."/>
            <person name="Karaoz U."/>
            <person name="Brodie E.L."/>
            <person name="Williams K.H."/>
            <person name="Hubbard S.S."/>
            <person name="Banfield J.F."/>
        </authorList>
    </citation>
    <scope>NUCLEOTIDE SEQUENCE [LARGE SCALE GENOMIC DNA]</scope>
</reference>
<gene>
    <name evidence="7" type="primary">rplR</name>
    <name evidence="9" type="ORF">A2Z22_02235</name>
</gene>
<protein>
    <recommendedName>
        <fullName evidence="6 7">Large ribosomal subunit protein uL18</fullName>
    </recommendedName>
</protein>
<sequence length="134" mass="15227">MSKDIKKRRRIRSKISGTTKRPRISVFRSNKYIYAQLIDDVKRITLASANEKEIKAVKSDKKKTLLKTQKQAEISEKRNSGHSKIDKAFQVGLLLSKKAKTKKISSAVFDRSGYKYHGRVKTLADGAREGGLKF</sequence>
<accession>A0A1F7X978</accession>
<dbReference type="PANTHER" id="PTHR12899">
    <property type="entry name" value="39S RIBOSOMAL PROTEIN L18, MITOCHONDRIAL"/>
    <property type="match status" value="1"/>
</dbReference>
<comment type="similarity">
    <text evidence="1 7">Belongs to the universal ribosomal protein uL18 family.</text>
</comment>
<keyword evidence="2 7" id="KW-0699">rRNA-binding</keyword>
<evidence type="ECO:0000256" key="2">
    <source>
        <dbReference type="ARBA" id="ARBA00022730"/>
    </source>
</evidence>
<evidence type="ECO:0000313" key="9">
    <source>
        <dbReference type="EMBL" id="OGM11592.1"/>
    </source>
</evidence>
<evidence type="ECO:0000256" key="8">
    <source>
        <dbReference type="SAM" id="MobiDB-lite"/>
    </source>
</evidence>
<dbReference type="GO" id="GO:1990904">
    <property type="term" value="C:ribonucleoprotein complex"/>
    <property type="evidence" value="ECO:0007669"/>
    <property type="project" value="UniProtKB-KW"/>
</dbReference>
<dbReference type="HAMAP" id="MF_01337_B">
    <property type="entry name" value="Ribosomal_uL18_B"/>
    <property type="match status" value="1"/>
</dbReference>
<dbReference type="GO" id="GO:0006412">
    <property type="term" value="P:translation"/>
    <property type="evidence" value="ECO:0007669"/>
    <property type="project" value="UniProtKB-UniRule"/>
</dbReference>
<name>A0A1F7X978_9BACT</name>
<keyword evidence="4 7" id="KW-0689">Ribosomal protein</keyword>
<dbReference type="NCBIfam" id="TIGR00060">
    <property type="entry name" value="L18_bact"/>
    <property type="match status" value="1"/>
</dbReference>
<dbReference type="InterPro" id="IPR004389">
    <property type="entry name" value="Ribosomal_uL18_bac-type"/>
</dbReference>
<dbReference type="Pfam" id="PF00861">
    <property type="entry name" value="Ribosomal_L18p"/>
    <property type="match status" value="2"/>
</dbReference>
<feature type="compositionally biased region" description="Basic residues" evidence="8">
    <location>
        <begin position="1"/>
        <end position="13"/>
    </location>
</feature>
<dbReference type="SUPFAM" id="SSF53137">
    <property type="entry name" value="Translational machinery components"/>
    <property type="match status" value="1"/>
</dbReference>
<evidence type="ECO:0000313" key="10">
    <source>
        <dbReference type="Proteomes" id="UP000177053"/>
    </source>
</evidence>
<dbReference type="GO" id="GO:0003735">
    <property type="term" value="F:structural constituent of ribosome"/>
    <property type="evidence" value="ECO:0007669"/>
    <property type="project" value="InterPro"/>
</dbReference>
<dbReference type="GO" id="GO:0008097">
    <property type="term" value="F:5S rRNA binding"/>
    <property type="evidence" value="ECO:0007669"/>
    <property type="project" value="TreeGrafter"/>
</dbReference>
<dbReference type="CDD" id="cd00432">
    <property type="entry name" value="Ribosomal_L18_L5e"/>
    <property type="match status" value="1"/>
</dbReference>
<dbReference type="GO" id="GO:0005737">
    <property type="term" value="C:cytoplasm"/>
    <property type="evidence" value="ECO:0007669"/>
    <property type="project" value="UniProtKB-ARBA"/>
</dbReference>
<proteinExistence type="inferred from homology"/>
<dbReference type="Gene3D" id="3.30.420.100">
    <property type="match status" value="1"/>
</dbReference>
<feature type="region of interest" description="Disordered" evidence="8">
    <location>
        <begin position="1"/>
        <end position="20"/>
    </location>
</feature>
<dbReference type="PANTHER" id="PTHR12899:SF3">
    <property type="entry name" value="LARGE RIBOSOMAL SUBUNIT PROTEIN UL18M"/>
    <property type="match status" value="1"/>
</dbReference>
<dbReference type="AlphaFoldDB" id="A0A1F7X978"/>
<keyword evidence="3 7" id="KW-0694">RNA-binding</keyword>
<organism evidence="9 10">
    <name type="scientific">Candidatus Woesebacteria bacterium RBG_16_34_12</name>
    <dbReference type="NCBI Taxonomy" id="1802480"/>
    <lineage>
        <taxon>Bacteria</taxon>
        <taxon>Candidatus Woeseibacteriota</taxon>
    </lineage>
</organism>
<evidence type="ECO:0000256" key="3">
    <source>
        <dbReference type="ARBA" id="ARBA00022884"/>
    </source>
</evidence>
<evidence type="ECO:0000256" key="5">
    <source>
        <dbReference type="ARBA" id="ARBA00023274"/>
    </source>
</evidence>
<comment type="caution">
    <text evidence="9">The sequence shown here is derived from an EMBL/GenBank/DDBJ whole genome shotgun (WGS) entry which is preliminary data.</text>
</comment>
<dbReference type="GO" id="GO:0005840">
    <property type="term" value="C:ribosome"/>
    <property type="evidence" value="ECO:0007669"/>
    <property type="project" value="UniProtKB-KW"/>
</dbReference>